<protein>
    <submittedName>
        <fullName evidence="1">Uncharacterized protein</fullName>
    </submittedName>
</protein>
<evidence type="ECO:0000313" key="2">
    <source>
        <dbReference type="Proteomes" id="UP000434276"/>
    </source>
</evidence>
<dbReference type="OrthoDB" id="10301551at2759"/>
<reference evidence="1 2" key="1">
    <citation type="submission" date="2019-12" db="EMBL/GenBank/DDBJ databases">
        <authorList>
            <person name="Jiao W.-B."/>
            <person name="Schneeberger K."/>
        </authorList>
    </citation>
    <scope>NUCLEOTIDE SEQUENCE [LARGE SCALE GENOMIC DNA]</scope>
    <source>
        <strain evidence="2">cv. C24</strain>
    </source>
</reference>
<gene>
    <name evidence="1" type="ORF">C24_LOCUS3771</name>
</gene>
<name>A0A5S9WPQ2_ARATH</name>
<dbReference type="EMBL" id="CACSHJ010000087">
    <property type="protein sequence ID" value="CAA0276760.1"/>
    <property type="molecule type" value="Genomic_DNA"/>
</dbReference>
<organism evidence="1 2">
    <name type="scientific">Arabidopsis thaliana</name>
    <name type="common">Mouse-ear cress</name>
    <dbReference type="NCBI Taxonomy" id="3702"/>
    <lineage>
        <taxon>Eukaryota</taxon>
        <taxon>Viridiplantae</taxon>
        <taxon>Streptophyta</taxon>
        <taxon>Embryophyta</taxon>
        <taxon>Tracheophyta</taxon>
        <taxon>Spermatophyta</taxon>
        <taxon>Magnoliopsida</taxon>
        <taxon>eudicotyledons</taxon>
        <taxon>Gunneridae</taxon>
        <taxon>Pentapetalae</taxon>
        <taxon>rosids</taxon>
        <taxon>malvids</taxon>
        <taxon>Brassicales</taxon>
        <taxon>Brassicaceae</taxon>
        <taxon>Camelineae</taxon>
        <taxon>Arabidopsis</taxon>
    </lineage>
</organism>
<dbReference type="AlphaFoldDB" id="A0A5S9WPQ2"/>
<accession>A0A5S9WPQ2</accession>
<evidence type="ECO:0000313" key="1">
    <source>
        <dbReference type="EMBL" id="CAA0276760.1"/>
    </source>
</evidence>
<proteinExistence type="predicted"/>
<sequence>MDFLLKLQGHGMLGYIILELIHREDVGEVHEEDDVMEDITKKNHNEVGEVVQGVPQLRRSGRQISQSRYLEDYVMQSETTYGLFHQAYVKSKRRQLSTSNEPRG</sequence>
<dbReference type="Proteomes" id="UP000434276">
    <property type="component" value="Unassembled WGS sequence"/>
</dbReference>